<keyword evidence="1" id="KW-0812">Transmembrane</keyword>
<name>A0ABW0KMQ6_9BACT</name>
<feature type="transmembrane region" description="Helical" evidence="1">
    <location>
        <begin position="12"/>
        <end position="33"/>
    </location>
</feature>
<keyword evidence="3" id="KW-1185">Reference proteome</keyword>
<dbReference type="Proteomes" id="UP001596052">
    <property type="component" value="Unassembled WGS sequence"/>
</dbReference>
<keyword evidence="1" id="KW-1133">Transmembrane helix</keyword>
<evidence type="ECO:0000256" key="1">
    <source>
        <dbReference type="SAM" id="Phobius"/>
    </source>
</evidence>
<dbReference type="RefSeq" id="WP_377164049.1">
    <property type="nucleotide sequence ID" value="NZ_JBHSMQ010000001.1"/>
</dbReference>
<keyword evidence="1" id="KW-0472">Membrane</keyword>
<organism evidence="2 3">
    <name type="scientific">Prosthecobacter fluviatilis</name>
    <dbReference type="NCBI Taxonomy" id="445931"/>
    <lineage>
        <taxon>Bacteria</taxon>
        <taxon>Pseudomonadati</taxon>
        <taxon>Verrucomicrobiota</taxon>
        <taxon>Verrucomicrobiia</taxon>
        <taxon>Verrucomicrobiales</taxon>
        <taxon>Verrucomicrobiaceae</taxon>
        <taxon>Prosthecobacter</taxon>
    </lineage>
</organism>
<comment type="caution">
    <text evidence="2">The sequence shown here is derived from an EMBL/GenBank/DDBJ whole genome shotgun (WGS) entry which is preliminary data.</text>
</comment>
<dbReference type="EMBL" id="JBHSMQ010000001">
    <property type="protein sequence ID" value="MFC5454211.1"/>
    <property type="molecule type" value="Genomic_DNA"/>
</dbReference>
<gene>
    <name evidence="2" type="ORF">ACFQDI_05030</name>
</gene>
<protein>
    <submittedName>
        <fullName evidence="2">Uncharacterized protein</fullName>
    </submittedName>
</protein>
<sequence>MNRHTIKRNAGYISLPIVTGMAIMFTLSLTMLFRATLMNRDQASKSQLRVDYRQREEALLHALVASFPGRAMDCMKAGYAEGADYAWSNIFAEAVALSASSQRLSPDILQSLSLGGKLSGDVGDSSSTTVQSWITSLTGEPGRVTPGTTAYSDVFAQPAFAGKVPPLLDLSAALQTADALRPVVTPLKHYPTQVSGLLADVTAYPVYNLIAYPNIRFGYAAPGEPFVAKRNWWAFTVNYGSSAGTVARHYVLSLYEIPSQMPIEASTFAAIGTHQDGTAWNVDTVSIQGSVYAARMSVAGAYGAARLAGRSGIEMTADLDLGGVTVGSNFDALGERERLQAEQGTDVLPVALSANSGRLAFLPLPTGSGYLRRSPPDATLNAFDDYTAGAQRCRITVEATEMVSYEDQTPTSIRVSFPNSSGGTSTVVLERGNNWPTVFEPGGAGIPFQTELTNSNRSCLTFYPSLLDAWLQSQGAGGVATNNSLYFGVDPSLDPLNVRVVSDPPALEDMCVIIRQGKNLTNYTAGLSIVAPLRIYVGDDLNSTPAAAPPAGSGLAAGTEFYPPLSIYAAELRVGTTGFNRPIEHHGQLGSLAAGTANVWQPLDMKSGSDDAVHTDSITAELKPLRSPAELPPVHPMNWLVVIEEIPQD</sequence>
<accession>A0ABW0KMQ6</accession>
<reference evidence="3" key="1">
    <citation type="journal article" date="2019" name="Int. J. Syst. Evol. Microbiol.">
        <title>The Global Catalogue of Microorganisms (GCM) 10K type strain sequencing project: providing services to taxonomists for standard genome sequencing and annotation.</title>
        <authorList>
            <consortium name="The Broad Institute Genomics Platform"/>
            <consortium name="The Broad Institute Genome Sequencing Center for Infectious Disease"/>
            <person name="Wu L."/>
            <person name="Ma J."/>
        </authorList>
    </citation>
    <scope>NUCLEOTIDE SEQUENCE [LARGE SCALE GENOMIC DNA]</scope>
    <source>
        <strain evidence="3">CGMCC 4.1469</strain>
    </source>
</reference>
<evidence type="ECO:0000313" key="3">
    <source>
        <dbReference type="Proteomes" id="UP001596052"/>
    </source>
</evidence>
<proteinExistence type="predicted"/>
<evidence type="ECO:0000313" key="2">
    <source>
        <dbReference type="EMBL" id="MFC5454211.1"/>
    </source>
</evidence>